<dbReference type="InterPro" id="IPR000182">
    <property type="entry name" value="GNAT_dom"/>
</dbReference>
<dbReference type="GO" id="GO:0016746">
    <property type="term" value="F:acyltransferase activity"/>
    <property type="evidence" value="ECO:0007669"/>
    <property type="project" value="UniProtKB-KW"/>
</dbReference>
<dbReference type="EC" id="2.3.1.-" evidence="3"/>
<protein>
    <submittedName>
        <fullName evidence="3">GNAT family N-acetyltransferase</fullName>
        <ecNumber evidence="3">2.3.1.-</ecNumber>
    </submittedName>
</protein>
<dbReference type="SUPFAM" id="SSF55729">
    <property type="entry name" value="Acyl-CoA N-acyltransferases (Nat)"/>
    <property type="match status" value="1"/>
</dbReference>
<keyword evidence="3" id="KW-0808">Transferase</keyword>
<keyword evidence="1" id="KW-1133">Transmembrane helix</keyword>
<name>A0ABW8Y8H0_9FLAO</name>
<evidence type="ECO:0000256" key="1">
    <source>
        <dbReference type="SAM" id="Phobius"/>
    </source>
</evidence>
<evidence type="ECO:0000313" key="4">
    <source>
        <dbReference type="Proteomes" id="UP001629058"/>
    </source>
</evidence>
<dbReference type="RefSeq" id="WP_408092597.1">
    <property type="nucleotide sequence ID" value="NZ_JBELPY010000016.1"/>
</dbReference>
<gene>
    <name evidence="3" type="ORF">ABS765_16680</name>
</gene>
<dbReference type="Proteomes" id="UP001629058">
    <property type="component" value="Unassembled WGS sequence"/>
</dbReference>
<reference evidence="3 4" key="1">
    <citation type="submission" date="2024-06" db="EMBL/GenBank/DDBJ databases">
        <authorList>
            <person name="Kaempfer P."/>
            <person name="Viver T."/>
        </authorList>
    </citation>
    <scope>NUCLEOTIDE SEQUENCE [LARGE SCALE GENOMIC DNA]</scope>
    <source>
        <strain evidence="3 4">ST-37</strain>
    </source>
</reference>
<evidence type="ECO:0000259" key="2">
    <source>
        <dbReference type="PROSITE" id="PS51186"/>
    </source>
</evidence>
<accession>A0ABW8Y8H0</accession>
<dbReference type="EMBL" id="JBELPY010000016">
    <property type="protein sequence ID" value="MFL9835655.1"/>
    <property type="molecule type" value="Genomic_DNA"/>
</dbReference>
<keyword evidence="4" id="KW-1185">Reference proteome</keyword>
<feature type="transmembrane region" description="Helical" evidence="1">
    <location>
        <begin position="253"/>
        <end position="275"/>
    </location>
</feature>
<evidence type="ECO:0000313" key="3">
    <source>
        <dbReference type="EMBL" id="MFL9835655.1"/>
    </source>
</evidence>
<dbReference type="PROSITE" id="PS51186">
    <property type="entry name" value="GNAT"/>
    <property type="match status" value="1"/>
</dbReference>
<dbReference type="Gene3D" id="3.40.630.30">
    <property type="match status" value="1"/>
</dbReference>
<dbReference type="InterPro" id="IPR016181">
    <property type="entry name" value="Acyl_CoA_acyltransferase"/>
</dbReference>
<proteinExistence type="predicted"/>
<keyword evidence="3" id="KW-0012">Acyltransferase</keyword>
<feature type="domain" description="N-acetyltransferase" evidence="2">
    <location>
        <begin position="3"/>
        <end position="154"/>
    </location>
</feature>
<comment type="caution">
    <text evidence="3">The sequence shown here is derived from an EMBL/GenBank/DDBJ whole genome shotgun (WGS) entry which is preliminary data.</text>
</comment>
<keyword evidence="1" id="KW-0472">Membrane</keyword>
<keyword evidence="1" id="KW-0812">Transmembrane</keyword>
<organism evidence="3 4">
    <name type="scientific">Chryseobacterium terrae</name>
    <dbReference type="NCBI Taxonomy" id="3163299"/>
    <lineage>
        <taxon>Bacteria</taxon>
        <taxon>Pseudomonadati</taxon>
        <taxon>Bacteroidota</taxon>
        <taxon>Flavobacteriia</taxon>
        <taxon>Flavobacteriales</taxon>
        <taxon>Weeksellaceae</taxon>
        <taxon>Chryseobacterium group</taxon>
        <taxon>Chryseobacterium</taxon>
    </lineage>
</organism>
<dbReference type="Pfam" id="PF13527">
    <property type="entry name" value="Acetyltransf_9"/>
    <property type="match status" value="1"/>
</dbReference>
<sequence length="311" mass="36964">MELKIVELNKNELNKVIDLFCLVWGEPREQVKEKTNWAFLNSFSKVLVFKNNKEEIIAVRGGIKWPIIYNNKKFLCFQFHGTCVHPNYRRMGLFTKLNIAFLESCKDEGVELIFNVSVKASKLGYEKLGWQYLKGFHRLTKVHPINAVFKKNIDEEVIVSDKIEIPEIFFLAREKQFKNLINTSYDHNFLNWRLSNKEENYRFFSTENACVIYKTKIKKNRKELIIGDIFLLNKRFKDFHICLSKLLEKEKPYLSFTYIFASHPYYFFYLGFLYLPNPLNYNLNFGTKTLDDKLKISNLNWGVGFLDIDTF</sequence>